<evidence type="ECO:0000313" key="3">
    <source>
        <dbReference type="EMBL" id="ANJ67008.1"/>
    </source>
</evidence>
<dbReference type="Proteomes" id="UP000078596">
    <property type="component" value="Chromosome"/>
</dbReference>
<keyword evidence="1" id="KW-0812">Transmembrane</keyword>
<dbReference type="KEGG" id="haz:A9404_06110"/>
<protein>
    <recommendedName>
        <fullName evidence="2">TadE-like domain-containing protein</fullName>
    </recommendedName>
</protein>
<keyword evidence="1" id="KW-0472">Membrane</keyword>
<dbReference type="RefSeq" id="WP_066099370.1">
    <property type="nucleotide sequence ID" value="NZ_CP016027.1"/>
</dbReference>
<evidence type="ECO:0000259" key="2">
    <source>
        <dbReference type="Pfam" id="PF07811"/>
    </source>
</evidence>
<reference evidence="3 4" key="1">
    <citation type="submission" date="2016-06" db="EMBL/GenBank/DDBJ databases">
        <title>Insight into the functional genes involving in sulfur oxidation in Pearl River water.</title>
        <authorList>
            <person name="Luo J."/>
            <person name="Tan X."/>
            <person name="Lin W."/>
        </authorList>
    </citation>
    <scope>NUCLEOTIDE SEQUENCE [LARGE SCALE GENOMIC DNA]</scope>
    <source>
        <strain evidence="3 4">LS2</strain>
    </source>
</reference>
<dbReference type="EMBL" id="CP016027">
    <property type="protein sequence ID" value="ANJ67008.1"/>
    <property type="molecule type" value="Genomic_DNA"/>
</dbReference>
<proteinExistence type="predicted"/>
<evidence type="ECO:0000313" key="4">
    <source>
        <dbReference type="Proteomes" id="UP000078596"/>
    </source>
</evidence>
<dbReference type="Pfam" id="PF07811">
    <property type="entry name" value="TadE"/>
    <property type="match status" value="1"/>
</dbReference>
<dbReference type="OrthoDB" id="6019921at2"/>
<feature type="transmembrane region" description="Helical" evidence="1">
    <location>
        <begin position="23"/>
        <end position="47"/>
    </location>
</feature>
<gene>
    <name evidence="3" type="ORF">A9404_06110</name>
</gene>
<feature type="domain" description="TadE-like" evidence="2">
    <location>
        <begin position="20"/>
        <end position="61"/>
    </location>
</feature>
<accession>A0A191ZGM2</accession>
<keyword evidence="4" id="KW-1185">Reference proteome</keyword>
<name>A0A191ZGM2_9GAMM</name>
<dbReference type="AlphaFoldDB" id="A0A191ZGM2"/>
<dbReference type="STRING" id="1860122.A9404_06110"/>
<keyword evidence="1" id="KW-1133">Transmembrane helix</keyword>
<dbReference type="InterPro" id="IPR012495">
    <property type="entry name" value="TadE-like_dom"/>
</dbReference>
<organism evidence="3 4">
    <name type="scientific">Halothiobacillus diazotrophicus</name>
    <dbReference type="NCBI Taxonomy" id="1860122"/>
    <lineage>
        <taxon>Bacteria</taxon>
        <taxon>Pseudomonadati</taxon>
        <taxon>Pseudomonadota</taxon>
        <taxon>Gammaproteobacteria</taxon>
        <taxon>Chromatiales</taxon>
        <taxon>Halothiobacillaceae</taxon>
        <taxon>Halothiobacillus</taxon>
    </lineage>
</organism>
<evidence type="ECO:0000256" key="1">
    <source>
        <dbReference type="SAM" id="Phobius"/>
    </source>
</evidence>
<sequence>MTRSTLPPRIQNAHRRRQNGQSLVEMAIALTVLVPLAAGIMLLGQFIHIKLQTQNAAREAAWAATVDPALATASLPNRTQEEARLRQHQFANANTALRSGGASPAQLPDPMLTTFAGRALLKPGDLTLTVYQQQAAPSYLSNVIGIFGNALSQLGFDSTLPPNRQGLITAEVHANTQKIRGHSGSPLTFLGDLATRRLDFSSKTVLLADPWDAAGSGETLNGQMAGGAYANRTVRGVIEPLVPTTWLKGGFKSAILSSVHLLGSIPLMDQLITPGLNNYELGRTAPDVVPVDKLVK</sequence>